<keyword evidence="2 3" id="KW-0802">TPR repeat</keyword>
<feature type="repeat" description="TPR" evidence="3">
    <location>
        <begin position="326"/>
        <end position="359"/>
    </location>
</feature>
<dbReference type="AlphaFoldDB" id="A0A6J4MV04"/>
<dbReference type="InterPro" id="IPR019734">
    <property type="entry name" value="TPR_rpt"/>
</dbReference>
<feature type="repeat" description="TPR" evidence="3">
    <location>
        <begin position="925"/>
        <end position="958"/>
    </location>
</feature>
<dbReference type="Pfam" id="PF13432">
    <property type="entry name" value="TPR_16"/>
    <property type="match status" value="5"/>
</dbReference>
<evidence type="ECO:0000256" key="2">
    <source>
        <dbReference type="ARBA" id="ARBA00022803"/>
    </source>
</evidence>
<dbReference type="SUPFAM" id="SSF48452">
    <property type="entry name" value="TPR-like"/>
    <property type="match status" value="5"/>
</dbReference>
<dbReference type="InterPro" id="IPR051012">
    <property type="entry name" value="CellSynth/LPSAsmb/PSIAsmb"/>
</dbReference>
<evidence type="ECO:0000256" key="3">
    <source>
        <dbReference type="PROSITE-ProRule" id="PRU00339"/>
    </source>
</evidence>
<keyword evidence="1" id="KW-0677">Repeat</keyword>
<dbReference type="EMBL" id="CADCTR010002746">
    <property type="protein sequence ID" value="CAA9368008.1"/>
    <property type="molecule type" value="Genomic_DNA"/>
</dbReference>
<evidence type="ECO:0000256" key="4">
    <source>
        <dbReference type="SAM" id="MobiDB-lite"/>
    </source>
</evidence>
<dbReference type="PROSITE" id="PS50005">
    <property type="entry name" value="TPR"/>
    <property type="match status" value="6"/>
</dbReference>
<dbReference type="InterPro" id="IPR011990">
    <property type="entry name" value="TPR-like_helical_dom_sf"/>
</dbReference>
<organism evidence="5">
    <name type="scientific">uncultured Chloroflexia bacterium</name>
    <dbReference type="NCBI Taxonomy" id="1672391"/>
    <lineage>
        <taxon>Bacteria</taxon>
        <taxon>Bacillati</taxon>
        <taxon>Chloroflexota</taxon>
        <taxon>Chloroflexia</taxon>
        <taxon>environmental samples</taxon>
    </lineage>
</organism>
<feature type="region of interest" description="Disordered" evidence="4">
    <location>
        <begin position="26"/>
        <end position="93"/>
    </location>
</feature>
<dbReference type="Gene3D" id="1.25.40.10">
    <property type="entry name" value="Tetratricopeptide repeat domain"/>
    <property type="match status" value="4"/>
</dbReference>
<name>A0A6J4MV04_9CHLR</name>
<feature type="repeat" description="TPR" evidence="3">
    <location>
        <begin position="891"/>
        <end position="924"/>
    </location>
</feature>
<dbReference type="Pfam" id="PF13181">
    <property type="entry name" value="TPR_8"/>
    <property type="match status" value="2"/>
</dbReference>
<evidence type="ECO:0000313" key="5">
    <source>
        <dbReference type="EMBL" id="CAA9368008.1"/>
    </source>
</evidence>
<reference evidence="5" key="1">
    <citation type="submission" date="2020-02" db="EMBL/GenBank/DDBJ databases">
        <authorList>
            <person name="Meier V. D."/>
        </authorList>
    </citation>
    <scope>NUCLEOTIDE SEQUENCE</scope>
    <source>
        <strain evidence="5">AVDCRST_MAG93</strain>
    </source>
</reference>
<dbReference type="SMART" id="SM00028">
    <property type="entry name" value="TPR"/>
    <property type="match status" value="15"/>
</dbReference>
<dbReference type="Pfam" id="PF14559">
    <property type="entry name" value="TPR_19"/>
    <property type="match status" value="1"/>
</dbReference>
<proteinExistence type="predicted"/>
<feature type="compositionally biased region" description="Polar residues" evidence="4">
    <location>
        <begin position="56"/>
        <end position="66"/>
    </location>
</feature>
<evidence type="ECO:0008006" key="6">
    <source>
        <dbReference type="Google" id="ProtNLM"/>
    </source>
</evidence>
<feature type="non-terminal residue" evidence="5">
    <location>
        <position position="1118"/>
    </location>
</feature>
<sequence length="1118" mass="120935">MVQTLIIVLAALGLVVAAALAWSERTNRAGPSPRRGTRPSQRRSLRSPFLPPATPDPSNRGDTTVPRTLGRARPQLASPRARPLPPTTESPFSHWLVSRGRSGVLVLALIALASVWLVVDLVSGDTVRPAPAAEFVVRVAPFVVEGGDERAGRLLAEQVRDELAAQMRTAVNLGVVPDAVTGPDEARAVAAANSVDLLVWGSALPGGTAATPSLRPHLTWIQGIPFEPERWQGYDAHLTMPLHWDLALVPLNGSAVLPTLLDGIVLFSRGDADQAAEQLGELARRYEGTLRPELPATIRSIVFWAQGLLGDAEAETRRALESVPSAPQWNNLGALLLDQEQNDAAREALTRALELEPSLVAAHANLGRLLMNEDRPADALPDLNTAAQLDPRPATLASLAEASRRAGFLANARVALGEVLARDADNGPALSERAMLALTDAETTPGRLEWELESTPIRSVEELAEIREEGEQGVAQITALHAEYLRRGNAYGVDGRPTMQRLMETQARRLEEEILNRRYQLVLTMIEQGRLVQGAPRNGFWRLWDALRGNRTPLEQAIDLNMAVLRQSPGGNLQYELQYQRGRAAYLAGDGPYARQAWDAAIALTTTATPTATLAPRPEALYGQARLLIDEGRRAEAEAELNTALATDERFFPAHQMLATLAREDGRWADAEPHLRWLAEHRPSMAATVELVAALREQGRVAEAEALLLPLANSDDAPSLVLLARMYREGGQLDAADNALGRALSVAPQSSEVYEEQALVALARPNPDYEEVDRLLQQAIKADPTRPSPHVERGKLLATALGRSDEAADEWRAAVALNANDPLAFRQLGETLLENGAAESAIDAFNRALRLQPASHEAHHGLATAYLALGQLDQAESSERRALELAGGNYTLAIAGLGDILRERGQYDEAIAQYNLALERDGALTVAYLGLGRTAIARGNIDIALGHYRRALETSPNSVPLLLALGDAQLASNDVTGANATYARVKELSPGNAAALAGSGQALWKSGRTEEALSELALAVERNPSDAATLLTIGDINAALNQPDRALAAYEQAIKARENWYEPHFRRGVLLLGRQQTADAIDEFRATVRLNDNFPQGHYWLGRAYRAAGDYTAAVREL</sequence>
<evidence type="ECO:0000256" key="1">
    <source>
        <dbReference type="ARBA" id="ARBA00022737"/>
    </source>
</evidence>
<dbReference type="PANTHER" id="PTHR45586:SF1">
    <property type="entry name" value="LIPOPOLYSACCHARIDE ASSEMBLY PROTEIN B"/>
    <property type="match status" value="1"/>
</dbReference>
<protein>
    <recommendedName>
        <fullName evidence="6">Tetratricopeptide repeat protein</fullName>
    </recommendedName>
</protein>
<feature type="repeat" description="TPR" evidence="3">
    <location>
        <begin position="993"/>
        <end position="1026"/>
    </location>
</feature>
<gene>
    <name evidence="5" type="ORF">AVDCRST_MAG93-8149</name>
</gene>
<accession>A0A6J4MV04</accession>
<feature type="compositionally biased region" description="Basic residues" evidence="4">
    <location>
        <begin position="35"/>
        <end position="45"/>
    </location>
</feature>
<feature type="repeat" description="TPR" evidence="3">
    <location>
        <begin position="822"/>
        <end position="855"/>
    </location>
</feature>
<dbReference type="PANTHER" id="PTHR45586">
    <property type="entry name" value="TPR REPEAT-CONTAINING PROTEIN PA4667"/>
    <property type="match status" value="1"/>
</dbReference>
<feature type="repeat" description="TPR" evidence="3">
    <location>
        <begin position="717"/>
        <end position="750"/>
    </location>
</feature>